<reference evidence="2" key="1">
    <citation type="submission" date="2015-09" db="EMBL/GenBank/DDBJ databases">
        <title>De novo assembly of Pectinophora gossypiella (Pink Bollworm) gut transcriptome.</title>
        <authorList>
            <person name="Tassone E.E."/>
        </authorList>
    </citation>
    <scope>NUCLEOTIDE SEQUENCE</scope>
</reference>
<dbReference type="OrthoDB" id="445152at2759"/>
<gene>
    <name evidence="2" type="ORF">g.1512</name>
</gene>
<feature type="region of interest" description="Disordered" evidence="1">
    <location>
        <begin position="90"/>
        <end position="130"/>
    </location>
</feature>
<proteinExistence type="predicted"/>
<dbReference type="AlphaFoldDB" id="A0A1E1W4N8"/>
<evidence type="ECO:0000256" key="1">
    <source>
        <dbReference type="SAM" id="MobiDB-lite"/>
    </source>
</evidence>
<dbReference type="PANTHER" id="PTHR12517:SF0">
    <property type="entry name" value="INTERMEMBRANE LIPID TRANSFER PROTEIN VPS13B"/>
    <property type="match status" value="1"/>
</dbReference>
<dbReference type="PANTHER" id="PTHR12517">
    <property type="entry name" value="VACUOLAR PROTEIN SORTING-ASSOCIATED PROTEIN 13B"/>
    <property type="match status" value="1"/>
</dbReference>
<feature type="non-terminal residue" evidence="2">
    <location>
        <position position="710"/>
    </location>
</feature>
<evidence type="ECO:0000313" key="2">
    <source>
        <dbReference type="EMBL" id="JAT81924.1"/>
    </source>
</evidence>
<feature type="non-terminal residue" evidence="2">
    <location>
        <position position="1"/>
    </location>
</feature>
<name>A0A1E1W4N8_PECGO</name>
<feature type="compositionally biased region" description="Polar residues" evidence="1">
    <location>
        <begin position="99"/>
        <end position="109"/>
    </location>
</feature>
<evidence type="ECO:0008006" key="3">
    <source>
        <dbReference type="Google" id="ProtNLM"/>
    </source>
</evidence>
<accession>A0A1E1W4N8</accession>
<dbReference type="InterPro" id="IPR039782">
    <property type="entry name" value="VPS13B"/>
</dbReference>
<protein>
    <recommendedName>
        <fullName evidence="3">Vacuolar protein sorting-associated protein 13 VPS13 adaptor binding domain-containing protein</fullName>
    </recommendedName>
</protein>
<dbReference type="EMBL" id="GDQN01009130">
    <property type="protein sequence ID" value="JAT81924.1"/>
    <property type="molecule type" value="Transcribed_RNA"/>
</dbReference>
<organism evidence="2">
    <name type="scientific">Pectinophora gossypiella</name>
    <name type="common">Cotton pink bollworm</name>
    <name type="synonym">Depressaria gossypiella</name>
    <dbReference type="NCBI Taxonomy" id="13191"/>
    <lineage>
        <taxon>Eukaryota</taxon>
        <taxon>Metazoa</taxon>
        <taxon>Ecdysozoa</taxon>
        <taxon>Arthropoda</taxon>
        <taxon>Hexapoda</taxon>
        <taxon>Insecta</taxon>
        <taxon>Pterygota</taxon>
        <taxon>Neoptera</taxon>
        <taxon>Endopterygota</taxon>
        <taxon>Lepidoptera</taxon>
        <taxon>Glossata</taxon>
        <taxon>Ditrysia</taxon>
        <taxon>Gelechioidea</taxon>
        <taxon>Gelechiidae</taxon>
        <taxon>Apatetrinae</taxon>
        <taxon>Pectinophora</taxon>
    </lineage>
</organism>
<sequence length="710" mass="80011">RGLINGLMIATGTFNEPRHLLLQPLQIGTQIQASWDAWIRAEGGLSCRDPIVRMNIDLDRITVELRPKIVASLNVIIKAIQEMMKMQKEFDECGEPNDDNVSCSNSNRSKSFEPGTSRPTSSSDASDSEHHYYKDDLRSGAFKIISGGQLPMAYQVTLHNDMVAWRYPHPRAITRLLTFPLPDQYEEIKAVLEFFNKLLYQWEPHTYVTIPANDPKEFCLQLAPPDTVFATTWRFRIVPKEEKKTPYTFDINNFMPRPEPWCIRGEVAAELQPGSQVCAEQLSGILRVDSYFAPKLTPRVNCSLRFAALEIHVHNSEPPLHSHNNLEGYYVSKPLMRAHRVLTLSARDTVVNGKFGSPAGKLVLLSTRLSSDIMDCTSGTMEGLVDGFDLQGGVSLREKLFDSWKIRVCASVIYAALHVPRLRTLRALADDWQSAIQEVSDDPMPLEKVKSTSELLAETPSVLEGRISLWIYNNCSVALRVGQEGTDELIPLGSGIRLAYRWRNPDAVKRIRFAYANPTDWHWSNSIPFTVGELKIRLEDEGTINQPNNTGDFLYVCIEQDGAHRTMQITGRLTLASMLRLNLLYKVRALSPDNQWHSISSGELSSESIGRSVICSSSCDMVLKIRFMQHDTGWSGDIPLKECPKENVPWLVKVPSEGDVPYISVWCRVVRARADGRIFASIWPLYVLQSHLTLDTDVLVVTELVAPTTE</sequence>